<protein>
    <submittedName>
        <fullName evidence="5">Phage host specificity protein</fullName>
    </submittedName>
</protein>
<keyword evidence="1" id="KW-0732">Signal</keyword>
<name>A0A084UCF6_9HYPH</name>
<dbReference type="InterPro" id="IPR032876">
    <property type="entry name" value="J_dom"/>
</dbReference>
<dbReference type="Pfam" id="PF23666">
    <property type="entry name" value="Rcc01698_C"/>
    <property type="match status" value="1"/>
</dbReference>
<reference evidence="5 6" key="1">
    <citation type="submission" date="2014-05" db="EMBL/GenBank/DDBJ databases">
        <title>Draft Genome Sequence of Nitratireductor basaltis Strain UMTGB225, A Marine Bacterium Isolated from Green Barrel Tunicate.</title>
        <authorList>
            <person name="Gan H.Y."/>
        </authorList>
    </citation>
    <scope>NUCLEOTIDE SEQUENCE [LARGE SCALE GENOMIC DNA]</scope>
    <source>
        <strain evidence="5 6">UMTGB225</strain>
    </source>
</reference>
<dbReference type="Pfam" id="PF13547">
    <property type="entry name" value="GTA_TIM"/>
    <property type="match status" value="1"/>
</dbReference>
<dbReference type="RefSeq" id="WP_036481707.1">
    <property type="nucleotide sequence ID" value="NZ_JMQM01000001.1"/>
</dbReference>
<feature type="domain" description="GTA TIM-barrel-like" evidence="2">
    <location>
        <begin position="428"/>
        <end position="728"/>
    </location>
</feature>
<sequence length="1293" mass="140066">MAVIVLQAAGAFLGGIFGSAGAAIGSAAGALAGYAIDRSLIESTKHYEGPKLGAARPFSAEEGAPLPRVYGTARIGGTLIWATRFEETATTTRQGSKGGGPKTTTYSYFANVAFALCEGEIAGIRRIWADGRELDRDKVEMRVYRGTPSQQPDPLIEAKQGSGNAPAYRGTAYVVFERLPIDEYGNRIPQMHFEVMRPASPLNRQIRSVALIPGSTEYGLSPEPVTRQVAPGEVQAVNRHVTTAPSDLEASLDELQALFPNIETVSVVVSWFGDDLRAGHCTIRPKVVTAGTETHSMAWRVSNVIREEAQAVSRVGGKAAFGGTPTDKSVIAAIRAIRGRGLKVALYPFVMMDVPPGNALPDPYSAGHQPSFPWRGRITCHPAAGQTASADRSDVARAQVSNFCGDAGRYDFTAAGDIVAFGGDANDWGYRRFLLHYAHLAKVAGGVDGFLIGSELRGLTTIRDGARKFPFVEALVELVEDVRAILGNAVTLTYGADWSEYFGYQPSDGSGDLYFHLDPLWAHPTINAVGIDNYMPLADWRDTDVAEGNPDGFVHAYDVAAMQRAITSGEGFDWYYRGTAERERRERSPISDGAYGKHWVWRYKDLKGWWSNPHYERIGGIERSEPTAWVPRSKPFHFTELGCAAVDKGPNQPNMFPDPKSAENGLPHFSSGGRNDLAQASFLRAHFEHWLNGGADANPVSPVYGGEMVDPASISIWAWDARPYPAFPLYRDVWGDGDNWATGHWLTGRQAGSTLQAVVDGVLADYAFSGADTARLSGQVSGYVIANPTTAREALEPLVALHGIDVFEREGRLIFTQTSQSAQAARKIKALVLSDEGIIERRREPEHALPERAELNYRDALNEHQSAAATANHVGVKGNGTRYLSFPGVLDAGEAQVLTRDWIKRVWQGRETVRLAVPASDRSFDVGDIVSIDEMGAEYLVSEVDEGIVRQLQARRMSRVARAAPVVQLPERSTPEGLVAGPPHILFIDLPMLGRAAEASERFQVAVRARPWRSQVLLASPEDSGFELRRVVEKRATTGTLLQPLSAGRVEGRFDAASRLVLLLLDGELASVSKARLLNGANAAAVRSGNGAWEVLQFANAEEVEPNVWVLQSLLRGQGGTTDAMKAGAPTGADFALLDDAVVPAGLSHDEVGLQLNWKVGPAGQDLSSTHFVTRSLIGGMRAHLPLAPVHLRSRRAAQGLKVSWVRRGRIDADSWLAEDVPLGETQELYRVEIAATDGAIKRSVSRNEPNFHYDESLIAQDFAAGETEFDLAVCQVGSIGPGLVAKARFPLP</sequence>
<accession>A0A084UCF6</accession>
<gene>
    <name evidence="5" type="ORF">EL18_01680</name>
</gene>
<evidence type="ECO:0000259" key="4">
    <source>
        <dbReference type="Pfam" id="PF23666"/>
    </source>
</evidence>
<dbReference type="InterPro" id="IPR056490">
    <property type="entry name" value="Rcc01698_C"/>
</dbReference>
<keyword evidence="6" id="KW-1185">Reference proteome</keyword>
<comment type="caution">
    <text evidence="5">The sequence shown here is derived from an EMBL/GenBank/DDBJ whole genome shotgun (WGS) entry which is preliminary data.</text>
</comment>
<dbReference type="Pfam" id="PF13550">
    <property type="entry name" value="Phage-tail_3"/>
    <property type="match status" value="1"/>
</dbReference>
<evidence type="ECO:0000256" key="1">
    <source>
        <dbReference type="SAM" id="SignalP"/>
    </source>
</evidence>
<dbReference type="Gene3D" id="3.20.20.80">
    <property type="entry name" value="Glycosidases"/>
    <property type="match status" value="1"/>
</dbReference>
<evidence type="ECO:0000313" key="5">
    <source>
        <dbReference type="EMBL" id="KFB10642.1"/>
    </source>
</evidence>
<dbReference type="EMBL" id="JMQM01000001">
    <property type="protein sequence ID" value="KFB10642.1"/>
    <property type="molecule type" value="Genomic_DNA"/>
</dbReference>
<dbReference type="PATRIC" id="fig|472175.3.peg.1687"/>
<feature type="domain" description="Rcc01698-like C-terminal" evidence="4">
    <location>
        <begin position="1036"/>
        <end position="1135"/>
    </location>
</feature>
<dbReference type="CDD" id="cd19607">
    <property type="entry name" value="GTA_TIM-barrel-like"/>
    <property type="match status" value="1"/>
</dbReference>
<evidence type="ECO:0000313" key="6">
    <source>
        <dbReference type="Proteomes" id="UP000053675"/>
    </source>
</evidence>
<dbReference type="InterPro" id="IPR025195">
    <property type="entry name" value="GTA_TIM_dom"/>
</dbReference>
<proteinExistence type="predicted"/>
<feature type="domain" description="Tip attachment protein J" evidence="3">
    <location>
        <begin position="787"/>
        <end position="943"/>
    </location>
</feature>
<evidence type="ECO:0000259" key="2">
    <source>
        <dbReference type="Pfam" id="PF13547"/>
    </source>
</evidence>
<dbReference type="eggNOG" id="COG3391">
    <property type="taxonomic scope" value="Bacteria"/>
</dbReference>
<dbReference type="OrthoDB" id="8445115at2"/>
<feature type="chain" id="PRO_5001783168" evidence="1">
    <location>
        <begin position="23"/>
        <end position="1293"/>
    </location>
</feature>
<evidence type="ECO:0000259" key="3">
    <source>
        <dbReference type="Pfam" id="PF13550"/>
    </source>
</evidence>
<organism evidence="5 6">
    <name type="scientific">Nitratireductor basaltis</name>
    <dbReference type="NCBI Taxonomy" id="472175"/>
    <lineage>
        <taxon>Bacteria</taxon>
        <taxon>Pseudomonadati</taxon>
        <taxon>Pseudomonadota</taxon>
        <taxon>Alphaproteobacteria</taxon>
        <taxon>Hyphomicrobiales</taxon>
        <taxon>Phyllobacteriaceae</taxon>
        <taxon>Nitratireductor</taxon>
    </lineage>
</organism>
<feature type="signal peptide" evidence="1">
    <location>
        <begin position="1"/>
        <end position="22"/>
    </location>
</feature>
<dbReference type="Proteomes" id="UP000053675">
    <property type="component" value="Unassembled WGS sequence"/>
</dbReference>
<dbReference type="STRING" id="472175.EL18_01680"/>